<keyword evidence="2" id="KW-0067">ATP-binding</keyword>
<protein>
    <submittedName>
        <fullName evidence="2">Replicative DNA helicase</fullName>
        <ecNumber evidence="2">3.6.4.12</ecNumber>
    </submittedName>
</protein>
<dbReference type="EC" id="3.6.4.12" evidence="2"/>
<keyword evidence="2" id="KW-0347">Helicase</keyword>
<dbReference type="PANTHER" id="PTHR30153:SF2">
    <property type="entry name" value="REPLICATIVE DNA HELICASE"/>
    <property type="match status" value="1"/>
</dbReference>
<evidence type="ECO:0000313" key="2">
    <source>
        <dbReference type="EMBL" id="MDP9763870.1"/>
    </source>
</evidence>
<dbReference type="CDD" id="cd00984">
    <property type="entry name" value="DnaB_C"/>
    <property type="match status" value="1"/>
</dbReference>
<evidence type="ECO:0000259" key="1">
    <source>
        <dbReference type="PROSITE" id="PS51199"/>
    </source>
</evidence>
<reference evidence="2 3" key="1">
    <citation type="submission" date="2023-07" db="EMBL/GenBank/DDBJ databases">
        <title>Genomic Encyclopedia of Type Strains, Phase IV (KMG-IV): sequencing the most valuable type-strain genomes for metagenomic binning, comparative biology and taxonomic classification.</title>
        <authorList>
            <person name="Goeker M."/>
        </authorList>
    </citation>
    <scope>NUCLEOTIDE SEQUENCE [LARGE SCALE GENOMIC DNA]</scope>
    <source>
        <strain evidence="2 3">NIO-1023</strain>
    </source>
</reference>
<dbReference type="Proteomes" id="UP001232163">
    <property type="component" value="Unassembled WGS sequence"/>
</dbReference>
<comment type="caution">
    <text evidence="2">The sequence shown here is derived from an EMBL/GenBank/DDBJ whole genome shotgun (WGS) entry which is preliminary data.</text>
</comment>
<keyword evidence="3" id="KW-1185">Reference proteome</keyword>
<proteinExistence type="predicted"/>
<evidence type="ECO:0000313" key="3">
    <source>
        <dbReference type="Proteomes" id="UP001232163"/>
    </source>
</evidence>
<dbReference type="PANTHER" id="PTHR30153">
    <property type="entry name" value="REPLICATIVE DNA HELICASE DNAB"/>
    <property type="match status" value="1"/>
</dbReference>
<dbReference type="InterPro" id="IPR007694">
    <property type="entry name" value="DNA_helicase_DnaB-like_C"/>
</dbReference>
<dbReference type="GO" id="GO:0003678">
    <property type="term" value="F:DNA helicase activity"/>
    <property type="evidence" value="ECO:0007669"/>
    <property type="project" value="UniProtKB-EC"/>
</dbReference>
<dbReference type="Gene3D" id="3.40.50.300">
    <property type="entry name" value="P-loop containing nucleotide triphosphate hydrolases"/>
    <property type="match status" value="1"/>
</dbReference>
<dbReference type="RefSeq" id="WP_307465027.1">
    <property type="nucleotide sequence ID" value="NZ_JAURUR010000002.1"/>
</dbReference>
<keyword evidence="2" id="KW-0378">Hydrolase</keyword>
<keyword evidence="2" id="KW-0547">Nucleotide-binding</keyword>
<dbReference type="InterPro" id="IPR036185">
    <property type="entry name" value="DNA_heli_DnaB-like_N_sf"/>
</dbReference>
<name>A0ABT9MBF0_9DEIO</name>
<dbReference type="EMBL" id="JAURUR010000002">
    <property type="protein sequence ID" value="MDP9763870.1"/>
    <property type="molecule type" value="Genomic_DNA"/>
</dbReference>
<dbReference type="InterPro" id="IPR016136">
    <property type="entry name" value="DNA_helicase_N/primase_C"/>
</dbReference>
<dbReference type="InterPro" id="IPR027417">
    <property type="entry name" value="P-loop_NTPase"/>
</dbReference>
<feature type="domain" description="SF4 helicase" evidence="1">
    <location>
        <begin position="174"/>
        <end position="439"/>
    </location>
</feature>
<dbReference type="Gene3D" id="1.10.860.10">
    <property type="entry name" value="DNAb Helicase, Chain A"/>
    <property type="match status" value="1"/>
</dbReference>
<accession>A0ABT9MBF0</accession>
<dbReference type="PROSITE" id="PS51199">
    <property type="entry name" value="SF4_HELICASE"/>
    <property type="match status" value="1"/>
</dbReference>
<gene>
    <name evidence="2" type="ORF">QO006_001287</name>
</gene>
<dbReference type="SUPFAM" id="SSF48024">
    <property type="entry name" value="N-terminal domain of DnaB helicase"/>
    <property type="match status" value="1"/>
</dbReference>
<dbReference type="SUPFAM" id="SSF52540">
    <property type="entry name" value="P-loop containing nucleoside triphosphate hydrolases"/>
    <property type="match status" value="1"/>
</dbReference>
<dbReference type="GO" id="GO:0016787">
    <property type="term" value="F:hydrolase activity"/>
    <property type="evidence" value="ECO:0007669"/>
    <property type="project" value="UniProtKB-KW"/>
</dbReference>
<dbReference type="Pfam" id="PF03796">
    <property type="entry name" value="DnaB_C"/>
    <property type="match status" value="1"/>
</dbReference>
<organism evidence="2 3">
    <name type="scientific">Deinococcus enclensis</name>
    <dbReference type="NCBI Taxonomy" id="1049582"/>
    <lineage>
        <taxon>Bacteria</taxon>
        <taxon>Thermotogati</taxon>
        <taxon>Deinococcota</taxon>
        <taxon>Deinococci</taxon>
        <taxon>Deinococcales</taxon>
        <taxon>Deinococcaceae</taxon>
        <taxon>Deinococcus</taxon>
    </lineage>
</organism>
<sequence>MTAAAHLTRPLPANPELEHKALASVLIDPDAWTHLEGLPEGAWTTPTTQAFRSVLTSLHASGLPLDDHALILQRAAEIGAAQQVNVSLLAGLQGMADFTALYVPHYAEELRHLHARREITRSSFRLIHHAVEGDLSPEDLATLASQLVGPLDVRTRHAFTTHAQAIDAALADIENPIPNAISTGYADLDDQILGFEPGGMYVLAARPSMGKTALGYSFVLNLAKTGRPVAVASLEMPAKSLALRALATAASVDLQRIRQRTTTGPERERLRVHAGRTRALPITYMEASDQTGATIAQDARRLHAAGQLDLLLIDYLQLIETGKGGSENRQQEVSQLSRQLKKLAMELQIPVVVLSQLSRAVEARPNKRPVLSDLRESGAIEQDADTVMFIYRDEYYNPNTDQQGIAEVIVSKQRSGPVGSVRLAYNSEFVRFANLSRTEVSLF</sequence>